<reference evidence="3" key="1">
    <citation type="journal article" date="2016" name="Genome Biol. Evol.">
        <title>Comparative 'omics' of the Fusarium fujikuroi species complex highlights differences in genetic potential and metabolite synthesis.</title>
        <authorList>
            <person name="Niehaus E.-M."/>
            <person name="Muensterkoetter M."/>
            <person name="Proctor R.H."/>
            <person name="Brown D.W."/>
            <person name="Sharon A."/>
            <person name="Idan Y."/>
            <person name="Oren-Young L."/>
            <person name="Sieber C.M."/>
            <person name="Novak O."/>
            <person name="Pencik A."/>
            <person name="Tarkowska D."/>
            <person name="Hromadova K."/>
            <person name="Freeman S."/>
            <person name="Maymon M."/>
            <person name="Elazar M."/>
            <person name="Youssef S.A."/>
            <person name="El-Shabrawy E.S.M."/>
            <person name="Shalaby A.B.A."/>
            <person name="Houterman P."/>
            <person name="Brock N.L."/>
            <person name="Burkhardt I."/>
            <person name="Tsavkelova E.A."/>
            <person name="Dickschat J.S."/>
            <person name="Galuszka P."/>
            <person name="Gueldener U."/>
            <person name="Tudzynski B."/>
        </authorList>
    </citation>
    <scope>NUCLEOTIDE SEQUENCE [LARGE SCALE GENOMIC DNA]</scope>
    <source>
        <strain evidence="3">ET1</strain>
    </source>
</reference>
<gene>
    <name evidence="2" type="ORF">FPRO_03752</name>
</gene>
<name>A0A1L7V562_FUSPR</name>
<organism evidence="2 3">
    <name type="scientific">Fusarium proliferatum (strain ET1)</name>
    <name type="common">Orchid endophyte fungus</name>
    <dbReference type="NCBI Taxonomy" id="1227346"/>
    <lineage>
        <taxon>Eukaryota</taxon>
        <taxon>Fungi</taxon>
        <taxon>Dikarya</taxon>
        <taxon>Ascomycota</taxon>
        <taxon>Pezizomycotina</taxon>
        <taxon>Sordariomycetes</taxon>
        <taxon>Hypocreomycetidae</taxon>
        <taxon>Hypocreales</taxon>
        <taxon>Nectriaceae</taxon>
        <taxon>Fusarium</taxon>
        <taxon>Fusarium fujikuroi species complex</taxon>
    </lineage>
</organism>
<proteinExistence type="predicted"/>
<dbReference type="GeneID" id="42048637"/>
<comment type="caution">
    <text evidence="2">The sequence shown here is derived from an EMBL/GenBank/DDBJ whole genome shotgun (WGS) entry which is preliminary data.</text>
</comment>
<dbReference type="Proteomes" id="UP000183971">
    <property type="component" value="Unassembled WGS sequence"/>
</dbReference>
<dbReference type="VEuPathDB" id="FungiDB:FPRO_03752"/>
<dbReference type="RefSeq" id="XP_031076581.1">
    <property type="nucleotide sequence ID" value="XM_031226001.1"/>
</dbReference>
<dbReference type="EMBL" id="FJOF01000002">
    <property type="protein sequence ID" value="CZR35988.1"/>
    <property type="molecule type" value="Genomic_DNA"/>
</dbReference>
<evidence type="ECO:0000313" key="3">
    <source>
        <dbReference type="Proteomes" id="UP000183971"/>
    </source>
</evidence>
<evidence type="ECO:0000313" key="2">
    <source>
        <dbReference type="EMBL" id="CZR35988.1"/>
    </source>
</evidence>
<sequence>MGFFDSITNAFNKIAEVAASSVQQISDTAEHIRRKLEEETRKAAESAAQRVLKEISGTAETMCRELEELIPSFDDKLQEVKDEITELASSAADDGVDITEAVNAAIEIAVQKVEAAKTAAIRAVNEFILQAQQKLFSLLRSIIPAFLQSWTGWLEEKATFLTTNLANIGAKLVDNGISFVLQQIKGLVQTLVKRVGEVLGPIWGFMKQIWKLLFGEPPEHCELAMQWIEERMCRTQRQMIHKRSAAPISAVIRQNKFFELLPPDEDSWKTTLLDYLRRRNSPPGWRACCDRIKPVVRSTNPKPGSMIQLAWDDHFTDELNGQQRTQISVIYFRWKTEEFRKVSSGFIGILAMVSAVDVSAEPCQPPPLTKPQCEEPLQIDAFAMRKIYEELSPHLRLLSANTEQESSRFTGPKKVVSRQLKFRDDDGVWRTADVN</sequence>
<keyword evidence="1" id="KW-0175">Coiled coil</keyword>
<dbReference type="AlphaFoldDB" id="A0A1L7V562"/>
<evidence type="ECO:0000256" key="1">
    <source>
        <dbReference type="SAM" id="Coils"/>
    </source>
</evidence>
<protein>
    <submittedName>
        <fullName evidence="2">Uncharacterized protein</fullName>
    </submittedName>
</protein>
<accession>A0A1L7V562</accession>
<feature type="coiled-coil region" evidence="1">
    <location>
        <begin position="22"/>
        <end position="83"/>
    </location>
</feature>
<keyword evidence="3" id="KW-1185">Reference proteome</keyword>